<evidence type="ECO:0000313" key="1">
    <source>
        <dbReference type="EMBL" id="MBB4000941.1"/>
    </source>
</evidence>
<comment type="caution">
    <text evidence="1">The sequence shown here is derived from an EMBL/GenBank/DDBJ whole genome shotgun (WGS) entry which is preliminary data.</text>
</comment>
<reference evidence="1 2" key="1">
    <citation type="submission" date="2020-08" db="EMBL/GenBank/DDBJ databases">
        <title>Genomic Encyclopedia of Type Strains, Phase IV (KMG-IV): sequencing the most valuable type-strain genomes for metagenomic binning, comparative biology and taxonomic classification.</title>
        <authorList>
            <person name="Goeker M."/>
        </authorList>
    </citation>
    <scope>NUCLEOTIDE SEQUENCE [LARGE SCALE GENOMIC DNA]</scope>
    <source>
        <strain evidence="1 2">DSM 102238</strain>
    </source>
</reference>
<dbReference type="RefSeq" id="WP_183203046.1">
    <property type="nucleotide sequence ID" value="NZ_JACIEK010000046.1"/>
</dbReference>
<dbReference type="Proteomes" id="UP000542776">
    <property type="component" value="Unassembled WGS sequence"/>
</dbReference>
<name>A0A7W6H989_9HYPH</name>
<organism evidence="1 2">
    <name type="scientific">Aureimonas pseudogalii</name>
    <dbReference type="NCBI Taxonomy" id="1744844"/>
    <lineage>
        <taxon>Bacteria</taxon>
        <taxon>Pseudomonadati</taxon>
        <taxon>Pseudomonadota</taxon>
        <taxon>Alphaproteobacteria</taxon>
        <taxon>Hyphomicrobiales</taxon>
        <taxon>Aurantimonadaceae</taxon>
        <taxon>Aureimonas</taxon>
    </lineage>
</organism>
<keyword evidence="2" id="KW-1185">Reference proteome</keyword>
<protein>
    <submittedName>
        <fullName evidence="1">Uncharacterized protein</fullName>
    </submittedName>
</protein>
<evidence type="ECO:0000313" key="2">
    <source>
        <dbReference type="Proteomes" id="UP000542776"/>
    </source>
</evidence>
<accession>A0A7W6H989</accession>
<dbReference type="EMBL" id="JACIEK010000046">
    <property type="protein sequence ID" value="MBB4000941.1"/>
    <property type="molecule type" value="Genomic_DNA"/>
</dbReference>
<dbReference type="AlphaFoldDB" id="A0A7W6H989"/>
<sequence>MADPVLSIIQADGLFWMVVRKDGNEERFPAGAKRVVAEIMVAQEERRLGLRPPHLTLDDLKARRVGER</sequence>
<proteinExistence type="predicted"/>
<gene>
    <name evidence="1" type="ORF">GGR04_004827</name>
</gene>